<dbReference type="EMBL" id="FMZA01000021">
    <property type="protein sequence ID" value="SDC91212.1"/>
    <property type="molecule type" value="Genomic_DNA"/>
</dbReference>
<dbReference type="InterPro" id="IPR013785">
    <property type="entry name" value="Aldolase_TIM"/>
</dbReference>
<proteinExistence type="predicted"/>
<gene>
    <name evidence="4" type="ORF">SAMN04488112_12148</name>
</gene>
<reference evidence="4 5" key="1">
    <citation type="submission" date="2016-10" db="EMBL/GenBank/DDBJ databases">
        <authorList>
            <person name="de Groot N.N."/>
        </authorList>
    </citation>
    <scope>NUCLEOTIDE SEQUENCE [LARGE SCALE GENOMIC DNA]</scope>
    <source>
        <strain evidence="4 5">DSM 45514</strain>
    </source>
</reference>
<dbReference type="NCBIfam" id="NF006421">
    <property type="entry name" value="PRK08673.1"/>
    <property type="match status" value="1"/>
</dbReference>
<dbReference type="Pfam" id="PF00793">
    <property type="entry name" value="DAHP_synth_1"/>
    <property type="match status" value="1"/>
</dbReference>
<dbReference type="OrthoDB" id="9780456at2"/>
<name>A0A1G6QFD4_9BACL</name>
<keyword evidence="5" id="KW-1185">Reference proteome</keyword>
<feature type="domain" description="DAHP synthetase I/KDSA" evidence="2">
    <location>
        <begin position="87"/>
        <end position="328"/>
    </location>
</feature>
<dbReference type="NCBIfam" id="NF009239">
    <property type="entry name" value="PRK12595.1"/>
    <property type="match status" value="1"/>
</dbReference>
<dbReference type="Pfam" id="PF18152">
    <property type="entry name" value="DAHP_snth_FXD"/>
    <property type="match status" value="1"/>
</dbReference>
<evidence type="ECO:0000313" key="5">
    <source>
        <dbReference type="Proteomes" id="UP000199387"/>
    </source>
</evidence>
<dbReference type="InterPro" id="IPR006268">
    <property type="entry name" value="DAHP_syn_2"/>
</dbReference>
<dbReference type="InterPro" id="IPR006218">
    <property type="entry name" value="DAHP1/KDSA"/>
</dbReference>
<evidence type="ECO:0000259" key="3">
    <source>
        <dbReference type="Pfam" id="PF18152"/>
    </source>
</evidence>
<evidence type="ECO:0000313" key="4">
    <source>
        <dbReference type="EMBL" id="SDC91212.1"/>
    </source>
</evidence>
<dbReference type="SUPFAM" id="SSF51569">
    <property type="entry name" value="Aldolase"/>
    <property type="match status" value="1"/>
</dbReference>
<dbReference type="GO" id="GO:0016740">
    <property type="term" value="F:transferase activity"/>
    <property type="evidence" value="ECO:0007669"/>
    <property type="project" value="UniProtKB-KW"/>
</dbReference>
<dbReference type="InterPro" id="IPR052899">
    <property type="entry name" value="Class-I_DAHP_synthase"/>
</dbReference>
<dbReference type="AlphaFoldDB" id="A0A1G6QFD4"/>
<evidence type="ECO:0000256" key="1">
    <source>
        <dbReference type="ARBA" id="ARBA00022679"/>
    </source>
</evidence>
<dbReference type="GO" id="GO:0016832">
    <property type="term" value="F:aldehyde-lyase activity"/>
    <property type="evidence" value="ECO:0007669"/>
    <property type="project" value="InterPro"/>
</dbReference>
<evidence type="ECO:0000259" key="2">
    <source>
        <dbReference type="Pfam" id="PF00793"/>
    </source>
</evidence>
<organism evidence="4 5">
    <name type="scientific">Melghirimyces thermohalophilus</name>
    <dbReference type="NCBI Taxonomy" id="1236220"/>
    <lineage>
        <taxon>Bacteria</taxon>
        <taxon>Bacillati</taxon>
        <taxon>Bacillota</taxon>
        <taxon>Bacilli</taxon>
        <taxon>Bacillales</taxon>
        <taxon>Thermoactinomycetaceae</taxon>
        <taxon>Melghirimyces</taxon>
    </lineage>
</organism>
<keyword evidence="1" id="KW-0808">Transferase</keyword>
<dbReference type="PANTHER" id="PTHR43018">
    <property type="entry name" value="PHOSPHO-2-DEHYDRO-3-DEOXYHEPTONATE ALDOLASE"/>
    <property type="match status" value="1"/>
</dbReference>
<dbReference type="NCBIfam" id="TIGR01361">
    <property type="entry name" value="DAHP_synth_Bsub"/>
    <property type="match status" value="1"/>
</dbReference>
<dbReference type="InterPro" id="IPR041071">
    <property type="entry name" value="DAHP_snth_FXD"/>
</dbReference>
<dbReference type="Gene3D" id="3.20.20.70">
    <property type="entry name" value="Aldolase class I"/>
    <property type="match status" value="1"/>
</dbReference>
<dbReference type="Proteomes" id="UP000199387">
    <property type="component" value="Unassembled WGS sequence"/>
</dbReference>
<dbReference type="GO" id="GO:0009073">
    <property type="term" value="P:aromatic amino acid family biosynthetic process"/>
    <property type="evidence" value="ECO:0007669"/>
    <property type="project" value="InterPro"/>
</dbReference>
<accession>A0A1G6QFD4</accession>
<dbReference type="Gene3D" id="3.30.70.1140">
    <property type="entry name" value="Phospho-2-dehydro-3-deoxyheptonate aldolase, domain 1"/>
    <property type="match status" value="1"/>
</dbReference>
<dbReference type="PANTHER" id="PTHR43018:SF2">
    <property type="entry name" value="PHOSPHO-2-DEHYDRO-3-DEOXYHEPTONATE ALDOLASE"/>
    <property type="match status" value="1"/>
</dbReference>
<protein>
    <submittedName>
        <fullName evidence="4">3-deoxy-D-arabinoheptulosonate-7-phosphate synthase</fullName>
    </submittedName>
</protein>
<dbReference type="RefSeq" id="WP_091572460.1">
    <property type="nucleotide sequence ID" value="NZ_FMZA01000021.1"/>
</dbReference>
<feature type="domain" description="DAHP synthase ferredoxin-like" evidence="3">
    <location>
        <begin position="1"/>
        <end position="67"/>
    </location>
</feature>
<sequence length="339" mass="37056">MIIVVEKNASRQQVDHIVRSLEEKGVRVHYSEGVDKTILGLIGDKPKISELPVERYPGVEKVVHVSEPFKLASRSFHPEPSRIQVGNLVIGGEDPVVIAGPCSVESREQILETARAVKAAGAGMLRGGAFKPRSSPYSFQGLGEEGLKLLAEAREETGLAIVTEVMDPENLELVAEYADVLQLGARNMQNFHLLKKVGRTNKPVLLKRGLSATIEEWLMSAEYILNEGNPNVILCERGIRTFETYTRNTLDLSAVPVVKHLSHLPILVDPSHGTGKWRYVAPMARAGLAAGADGLIVEVHPQPEAAWSDGPQSLTLENFQSMMDDLEKMGMRSAEGSKV</sequence>
<dbReference type="STRING" id="1236220.SAMN04488112_12148"/>